<dbReference type="InParanoid" id="I2H939"/>
<protein>
    <recommendedName>
        <fullName evidence="3">ENTH domain-containing protein</fullName>
    </recommendedName>
</protein>
<dbReference type="GO" id="GO:0048268">
    <property type="term" value="P:clathrin coat assembly"/>
    <property type="evidence" value="ECO:0007669"/>
    <property type="project" value="TreeGrafter"/>
</dbReference>
<dbReference type="GO" id="GO:0030136">
    <property type="term" value="C:clathrin-coated vesicle"/>
    <property type="evidence" value="ECO:0007669"/>
    <property type="project" value="TreeGrafter"/>
</dbReference>
<sequence length="845" mass="92339">MGRGAEDINRAIRKALSVDEAPPKRKHVRAVVLFTWDNKSAKPVFDILKNGAFTGDDIQLYKMLFLIHKVIQEGHESTLKEAIRNREWIRSLINTHHNNSIEGSGSYDRLINGYTRLLLDKLAFHNFHSGFKNGAFEHQEYVTLKYINDPNEGYETIMDLIRLEDSINKFQKEVFMSVDRSSNPNTSLKLVTLVPLISESFGIYQYIVNMITAIQSQLADEDSILNLKRNALDIHEILFNFFADCSTVKEIDTLVTIPKLPKEPPDFSSNFDEEVEHMPTNLDLNKGKDTNNEMLIDYTDSPPPPTPARRPRTESQSTAATTAVSPPVVPAQRPRANTSSTPVANPLTSPPPKTTTPASAPKLIPIAKTGGTNKTVIIPIPIPTGGANPMAAALTGGINPMATALTGGINPMSTALTGGANPMNPALTGGALVTKTTGGVNINILPPQFTNGPMAPLKPTLTASTFGLQPNLTNATTSQPIPTTFGLNPQLTSGLNPQLTSGLNPQLTSGLNPQLTSGLNPQLTSNNAFNMQPNLTSNAFNMNPPINANSFGLQPQLTSQQFNSNITPMQQQHTNTMMPMSAHSFDLHGQPTGQSISAMVQSNYTNNSMVPPQPPTSTFNMLSLLPNNTTSSTTNPGGNASELQQRIDQDEQLLEQYDQRVTEFETELETKNKLLDEKRTEINELNTKYSHLADLYSQLRQEHLRLLPKVQQSPDGVIDTLLDGSIDTISKSSDWISKDILSDQATKLASEMNDYIVTKGDISGVTVAVAEFTTSLSLLSSSNTGNGNRYFMNVDPSLINNIISEGNYFLSCLKSEKLNALGDDESKTDAVITANIDFQRTLQHL</sequence>
<dbReference type="Gene3D" id="1.25.40.90">
    <property type="match status" value="1"/>
</dbReference>
<evidence type="ECO:0000256" key="2">
    <source>
        <dbReference type="SAM" id="MobiDB-lite"/>
    </source>
</evidence>
<dbReference type="STRING" id="1071380.I2H939"/>
<organism evidence="4 5">
    <name type="scientific">Henningerozyma blattae (strain ATCC 34711 / CBS 6284 / DSM 70876 / NBRC 10599 / NRRL Y-10934 / UCD 77-7)</name>
    <name type="common">Yeast</name>
    <name type="synonym">Tetrapisispora blattae</name>
    <dbReference type="NCBI Taxonomy" id="1071380"/>
    <lineage>
        <taxon>Eukaryota</taxon>
        <taxon>Fungi</taxon>
        <taxon>Dikarya</taxon>
        <taxon>Ascomycota</taxon>
        <taxon>Saccharomycotina</taxon>
        <taxon>Saccharomycetes</taxon>
        <taxon>Saccharomycetales</taxon>
        <taxon>Saccharomycetaceae</taxon>
        <taxon>Henningerozyma</taxon>
    </lineage>
</organism>
<dbReference type="InterPro" id="IPR030224">
    <property type="entry name" value="Sla2_fam"/>
</dbReference>
<reference evidence="4 5" key="1">
    <citation type="journal article" date="2011" name="Proc. Natl. Acad. Sci. U.S.A.">
        <title>Evolutionary erosion of yeast sex chromosomes by mating-type switching accidents.</title>
        <authorList>
            <person name="Gordon J.L."/>
            <person name="Armisen D."/>
            <person name="Proux-Wera E."/>
            <person name="Oheigeartaigh S.S."/>
            <person name="Byrne K.P."/>
            <person name="Wolfe K.H."/>
        </authorList>
    </citation>
    <scope>NUCLEOTIDE SEQUENCE [LARGE SCALE GENOMIC DNA]</scope>
    <source>
        <strain evidence="5">ATCC 34711 / CBS 6284 / DSM 70876 / NBRC 10599 / NRRL Y-10934 / UCD 77-7</strain>
    </source>
</reference>
<dbReference type="InterPro" id="IPR008942">
    <property type="entry name" value="ENTH_VHS"/>
</dbReference>
<gene>
    <name evidence="4" type="primary">TBLA0I02330</name>
    <name evidence="4" type="ORF">TBLA_0I02330</name>
</gene>
<dbReference type="GO" id="GO:0035615">
    <property type="term" value="F:clathrin adaptor activity"/>
    <property type="evidence" value="ECO:0007669"/>
    <property type="project" value="TreeGrafter"/>
</dbReference>
<feature type="domain" description="ENTH" evidence="3">
    <location>
        <begin position="1"/>
        <end position="132"/>
    </location>
</feature>
<keyword evidence="5" id="KW-1185">Reference proteome</keyword>
<keyword evidence="1" id="KW-0175">Coiled coil</keyword>
<dbReference type="Proteomes" id="UP000002866">
    <property type="component" value="Chromosome 9"/>
</dbReference>
<dbReference type="SUPFAM" id="SSF48464">
    <property type="entry name" value="ENTH/VHS domain"/>
    <property type="match status" value="1"/>
</dbReference>
<dbReference type="GO" id="GO:0051015">
    <property type="term" value="F:actin filament binding"/>
    <property type="evidence" value="ECO:0007669"/>
    <property type="project" value="TreeGrafter"/>
</dbReference>
<name>I2H939_HENB6</name>
<dbReference type="GO" id="GO:0080025">
    <property type="term" value="F:phosphatidylinositol-3,5-bisphosphate binding"/>
    <property type="evidence" value="ECO:0007669"/>
    <property type="project" value="TreeGrafter"/>
</dbReference>
<dbReference type="Pfam" id="PF07651">
    <property type="entry name" value="ANTH"/>
    <property type="match status" value="1"/>
</dbReference>
<dbReference type="AlphaFoldDB" id="I2H939"/>
<dbReference type="GeneID" id="14498068"/>
<dbReference type="PANTHER" id="PTHR10407">
    <property type="entry name" value="HUNTINGTIN INTERACTING PROTEIN 1"/>
    <property type="match status" value="1"/>
</dbReference>
<dbReference type="PROSITE" id="PS50942">
    <property type="entry name" value="ENTH"/>
    <property type="match status" value="1"/>
</dbReference>
<dbReference type="GO" id="GO:0006897">
    <property type="term" value="P:endocytosis"/>
    <property type="evidence" value="ECO:0007669"/>
    <property type="project" value="InterPro"/>
</dbReference>
<proteinExistence type="predicted"/>
<dbReference type="GO" id="GO:0043325">
    <property type="term" value="F:phosphatidylinositol-3,4-bisphosphate binding"/>
    <property type="evidence" value="ECO:0007669"/>
    <property type="project" value="TreeGrafter"/>
</dbReference>
<dbReference type="GO" id="GO:0030479">
    <property type="term" value="C:actin cortical patch"/>
    <property type="evidence" value="ECO:0007669"/>
    <property type="project" value="TreeGrafter"/>
</dbReference>
<evidence type="ECO:0000256" key="1">
    <source>
        <dbReference type="SAM" id="Coils"/>
    </source>
</evidence>
<dbReference type="EMBL" id="HE806324">
    <property type="protein sequence ID" value="CCH62891.1"/>
    <property type="molecule type" value="Genomic_DNA"/>
</dbReference>
<evidence type="ECO:0000259" key="3">
    <source>
        <dbReference type="PROSITE" id="PS50942"/>
    </source>
</evidence>
<dbReference type="eggNOG" id="KOG0980">
    <property type="taxonomic scope" value="Eukaryota"/>
</dbReference>
<accession>I2H939</accession>
<dbReference type="GO" id="GO:0007015">
    <property type="term" value="P:actin filament organization"/>
    <property type="evidence" value="ECO:0007669"/>
    <property type="project" value="TreeGrafter"/>
</dbReference>
<dbReference type="OrthoDB" id="10262320at2759"/>
<dbReference type="PANTHER" id="PTHR10407:SF15">
    <property type="entry name" value="HUNTINGTIN INTERACTING PROTEIN 1"/>
    <property type="match status" value="1"/>
</dbReference>
<dbReference type="InterPro" id="IPR011417">
    <property type="entry name" value="ANTH_dom"/>
</dbReference>
<feature type="coiled-coil region" evidence="1">
    <location>
        <begin position="640"/>
        <end position="702"/>
    </location>
</feature>
<feature type="compositionally biased region" description="Polar residues" evidence="2">
    <location>
        <begin position="314"/>
        <end position="324"/>
    </location>
</feature>
<dbReference type="InterPro" id="IPR013809">
    <property type="entry name" value="ENTH"/>
</dbReference>
<dbReference type="KEGG" id="tbl:TBLA_0I02330"/>
<feature type="region of interest" description="Disordered" evidence="2">
    <location>
        <begin position="279"/>
        <end position="366"/>
    </location>
</feature>
<dbReference type="HOGENOM" id="CLU_344228_0_0_1"/>
<dbReference type="FunCoup" id="I2H939">
    <property type="interactions" value="286"/>
</dbReference>
<evidence type="ECO:0000313" key="4">
    <source>
        <dbReference type="EMBL" id="CCH62891.1"/>
    </source>
</evidence>
<dbReference type="CDD" id="cd17007">
    <property type="entry name" value="ANTH_N_Sla2p"/>
    <property type="match status" value="1"/>
</dbReference>
<evidence type="ECO:0000313" key="5">
    <source>
        <dbReference type="Proteomes" id="UP000002866"/>
    </source>
</evidence>
<dbReference type="GO" id="GO:0032051">
    <property type="term" value="F:clathrin light chain binding"/>
    <property type="evidence" value="ECO:0007669"/>
    <property type="project" value="TreeGrafter"/>
</dbReference>
<dbReference type="OMA" id="GANNAYM"/>
<dbReference type="SMART" id="SM00273">
    <property type="entry name" value="ENTH"/>
    <property type="match status" value="1"/>
</dbReference>
<dbReference type="RefSeq" id="XP_004182410.1">
    <property type="nucleotide sequence ID" value="XM_004182362.1"/>
</dbReference>